<feature type="non-terminal residue" evidence="2">
    <location>
        <position position="754"/>
    </location>
</feature>
<evidence type="ECO:0000313" key="2">
    <source>
        <dbReference type="EMBL" id="CAE7306823.1"/>
    </source>
</evidence>
<sequence>ECKKAVNNIQKREATKTGKKGDRWTQWQEVKRTGGATLNSIIMSYRAECAESKGPGKQRGSFDFAHHYEELKSSASVKTGDRLVYMPLTKWFKVAQEDQGLDCKEAKKMLDQKKKTLPQNRWKRNINKVLLLPMPAESYIVGENCQSHEKGMRLQGKSEKKPTAQKLEGMEKLVSGGHFGFGDRAFKQVGGGDLAANAQAGLSINFAPDGDSVFGSGKNFRDAPMAEATELKGIHSTKKKRASSAADDLLQKSSEKGPKPDVDPAADDKGRKRRKAGYDIVSNQNKMLQKIKSDLADAFTTGIRKAIEECEKSLQEYQDKYSQSPGASFFDGYVKIVLARKSLASAVLSVASDGQLALATLVEKQVKDKLLSAEDALTTHLLTVAVEQMRTKADEAKDEDGIKMVVKDLKNCVANFKRLTTSVIRAASDLQKAIVQKNKKAEADVAKKRKQEEAQKKKDVKEMQKRVKQGHNVDALPGLWVEGPLTKSLCSPIPTFDDLAAAKKQFKAGGCLENGEPYLLTAKGVETVKAELGKDTIKGFMQIFETQFPLSKQARERGRVQSAMKIDGACKLKEALLSFVSDKRSGFKAEGPNADMEQISAYGFTAAMKYSGAELLGMSAIRYAVKGDREIVLCNAATLWPLIRDSNSEEAAQLSAEKVLTSFLGDKLMSASLEDPWATTCGNKEDGKIMWRGVVPEGSIFVVPAGVILMERSLNNKICMGLRLSLVDKSQFSIKNLQTLLGVHSTYAESSDKL</sequence>
<proteinExistence type="predicted"/>
<evidence type="ECO:0000313" key="3">
    <source>
        <dbReference type="Proteomes" id="UP000649617"/>
    </source>
</evidence>
<protein>
    <submittedName>
        <fullName evidence="2">Uncharacterized protein</fullName>
    </submittedName>
</protein>
<dbReference type="OrthoDB" id="414337at2759"/>
<comment type="caution">
    <text evidence="2">The sequence shown here is derived from an EMBL/GenBank/DDBJ whole genome shotgun (WGS) entry which is preliminary data.</text>
</comment>
<feature type="region of interest" description="Disordered" evidence="1">
    <location>
        <begin position="229"/>
        <end position="279"/>
    </location>
</feature>
<dbReference type="AlphaFoldDB" id="A0A812N7P9"/>
<feature type="region of interest" description="Disordered" evidence="1">
    <location>
        <begin position="441"/>
        <end position="468"/>
    </location>
</feature>
<accession>A0A812N7P9</accession>
<name>A0A812N7P9_SYMPI</name>
<evidence type="ECO:0000256" key="1">
    <source>
        <dbReference type="SAM" id="MobiDB-lite"/>
    </source>
</evidence>
<keyword evidence="3" id="KW-1185">Reference proteome</keyword>
<reference evidence="2" key="1">
    <citation type="submission" date="2021-02" db="EMBL/GenBank/DDBJ databases">
        <authorList>
            <person name="Dougan E. K."/>
            <person name="Rhodes N."/>
            <person name="Thang M."/>
            <person name="Chan C."/>
        </authorList>
    </citation>
    <scope>NUCLEOTIDE SEQUENCE</scope>
</reference>
<feature type="compositionally biased region" description="Basic and acidic residues" evidence="1">
    <location>
        <begin position="441"/>
        <end position="465"/>
    </location>
</feature>
<dbReference type="Proteomes" id="UP000649617">
    <property type="component" value="Unassembled WGS sequence"/>
</dbReference>
<dbReference type="EMBL" id="CAJNIZ010010829">
    <property type="protein sequence ID" value="CAE7306823.1"/>
    <property type="molecule type" value="Genomic_DNA"/>
</dbReference>
<gene>
    <name evidence="2" type="ORF">SPIL2461_LOCUS6941</name>
</gene>
<feature type="non-terminal residue" evidence="2">
    <location>
        <position position="1"/>
    </location>
</feature>
<organism evidence="2 3">
    <name type="scientific">Symbiodinium pilosum</name>
    <name type="common">Dinoflagellate</name>
    <dbReference type="NCBI Taxonomy" id="2952"/>
    <lineage>
        <taxon>Eukaryota</taxon>
        <taxon>Sar</taxon>
        <taxon>Alveolata</taxon>
        <taxon>Dinophyceae</taxon>
        <taxon>Suessiales</taxon>
        <taxon>Symbiodiniaceae</taxon>
        <taxon>Symbiodinium</taxon>
    </lineage>
</organism>
<feature type="compositionally biased region" description="Basic and acidic residues" evidence="1">
    <location>
        <begin position="249"/>
        <end position="270"/>
    </location>
</feature>